<dbReference type="Proteomes" id="UP000475862">
    <property type="component" value="Unassembled WGS sequence"/>
</dbReference>
<protein>
    <submittedName>
        <fullName evidence="1">Uncharacterized protein</fullName>
    </submittedName>
</protein>
<comment type="caution">
    <text evidence="1">The sequence shown here is derived from an EMBL/GenBank/DDBJ whole genome shotgun (WGS) entry which is preliminary data.</text>
</comment>
<name>A0A6G0TUX8_APHGL</name>
<proteinExistence type="predicted"/>
<evidence type="ECO:0000313" key="1">
    <source>
        <dbReference type="EMBL" id="KAE9538066.1"/>
    </source>
</evidence>
<dbReference type="EMBL" id="VYZN01000017">
    <property type="protein sequence ID" value="KAE9538066.1"/>
    <property type="molecule type" value="Genomic_DNA"/>
</dbReference>
<sequence>MDPNFFALFPKTRLKRYGSDVKLSYCSLILPLVSNPTVAFLVMQKLEKWQDQHFLQIHLYYDQELPLPIVTKLNVTALTYTRQIMSNQSPKPLLAVINKYQTEECRFFEVLKEFVLKKYIVALIKALNILLCKVIEAFMWTDTNNTDLIAAIIIIIKVRVAKTVMHVCLEIDHHSNVFNSFSETAVDE</sequence>
<accession>A0A6G0TUX8</accession>
<keyword evidence="2" id="KW-1185">Reference proteome</keyword>
<gene>
    <name evidence="1" type="ORF">AGLY_006038</name>
</gene>
<organism evidence="1 2">
    <name type="scientific">Aphis glycines</name>
    <name type="common">Soybean aphid</name>
    <dbReference type="NCBI Taxonomy" id="307491"/>
    <lineage>
        <taxon>Eukaryota</taxon>
        <taxon>Metazoa</taxon>
        <taxon>Ecdysozoa</taxon>
        <taxon>Arthropoda</taxon>
        <taxon>Hexapoda</taxon>
        <taxon>Insecta</taxon>
        <taxon>Pterygota</taxon>
        <taxon>Neoptera</taxon>
        <taxon>Paraneoptera</taxon>
        <taxon>Hemiptera</taxon>
        <taxon>Sternorrhyncha</taxon>
        <taxon>Aphidomorpha</taxon>
        <taxon>Aphidoidea</taxon>
        <taxon>Aphididae</taxon>
        <taxon>Aphidini</taxon>
        <taxon>Aphis</taxon>
        <taxon>Aphis</taxon>
    </lineage>
</organism>
<reference evidence="1 2" key="1">
    <citation type="submission" date="2019-08" db="EMBL/GenBank/DDBJ databases">
        <title>The genome of the soybean aphid Biotype 1, its phylome, world population structure and adaptation to the North American continent.</title>
        <authorList>
            <person name="Giordano R."/>
            <person name="Donthu R.K."/>
            <person name="Hernandez A.G."/>
            <person name="Wright C.L."/>
            <person name="Zimin A.V."/>
        </authorList>
    </citation>
    <scope>NUCLEOTIDE SEQUENCE [LARGE SCALE GENOMIC DNA]</scope>
    <source>
        <tissue evidence="1">Whole aphids</tissue>
    </source>
</reference>
<dbReference type="AlphaFoldDB" id="A0A6G0TUX8"/>
<evidence type="ECO:0000313" key="2">
    <source>
        <dbReference type="Proteomes" id="UP000475862"/>
    </source>
</evidence>